<proteinExistence type="predicted"/>
<comment type="caution">
    <text evidence="2">The sequence shown here is derived from an EMBL/GenBank/DDBJ whole genome shotgun (WGS) entry which is preliminary data.</text>
</comment>
<name>A0A358HXK4_9PROT</name>
<dbReference type="GO" id="GO:0016491">
    <property type="term" value="F:oxidoreductase activity"/>
    <property type="evidence" value="ECO:0007669"/>
    <property type="project" value="UniProtKB-KW"/>
</dbReference>
<gene>
    <name evidence="2" type="ORF">DEF21_18720</name>
</gene>
<protein>
    <submittedName>
        <fullName evidence="2">Uncharacterized protein</fullName>
    </submittedName>
</protein>
<dbReference type="RefSeq" id="WP_423837225.1">
    <property type="nucleotide sequence ID" value="NZ_DOOG01000155.1"/>
</dbReference>
<reference evidence="2 3" key="1">
    <citation type="journal article" date="2018" name="Nat. Biotechnol.">
        <title>A standardized bacterial taxonomy based on genome phylogeny substantially revises the tree of life.</title>
        <authorList>
            <person name="Parks D.H."/>
            <person name="Chuvochina M."/>
            <person name="Waite D.W."/>
            <person name="Rinke C."/>
            <person name="Skarshewski A."/>
            <person name="Chaumeil P.A."/>
            <person name="Hugenholtz P."/>
        </authorList>
    </citation>
    <scope>NUCLEOTIDE SEQUENCE [LARGE SCALE GENOMIC DNA]</scope>
    <source>
        <strain evidence="2">UBA8707</strain>
    </source>
</reference>
<dbReference type="AlphaFoldDB" id="A0A358HXK4"/>
<organism evidence="2 3">
    <name type="scientific">Thalassospira lucentensis</name>
    <dbReference type="NCBI Taxonomy" id="168935"/>
    <lineage>
        <taxon>Bacteria</taxon>
        <taxon>Pseudomonadati</taxon>
        <taxon>Pseudomonadota</taxon>
        <taxon>Alphaproteobacteria</taxon>
        <taxon>Rhodospirillales</taxon>
        <taxon>Thalassospiraceae</taxon>
        <taxon>Thalassospira</taxon>
    </lineage>
</organism>
<accession>A0A358HXK4</accession>
<dbReference type="InterPro" id="IPR042204">
    <property type="entry name" value="2Fe-2S-bd_N"/>
</dbReference>
<evidence type="ECO:0000256" key="1">
    <source>
        <dbReference type="ARBA" id="ARBA00023002"/>
    </source>
</evidence>
<dbReference type="Proteomes" id="UP000264753">
    <property type="component" value="Unassembled WGS sequence"/>
</dbReference>
<keyword evidence="1" id="KW-0560">Oxidoreductase</keyword>
<sequence length="48" mass="5170">MTTFRVPGRGRVLHNRPVSFTFDGMTYQGLEGDTVASALIANGVQLMG</sequence>
<dbReference type="EMBL" id="DOOG01000155">
    <property type="protein sequence ID" value="HBU99916.1"/>
    <property type="molecule type" value="Genomic_DNA"/>
</dbReference>
<dbReference type="Gene3D" id="3.10.20.440">
    <property type="entry name" value="2Fe-2S iron-sulphur cluster binding domain, sarcosine oxidase, alpha subunit, N-terminal domain"/>
    <property type="match status" value="1"/>
</dbReference>
<evidence type="ECO:0000313" key="3">
    <source>
        <dbReference type="Proteomes" id="UP000264753"/>
    </source>
</evidence>
<evidence type="ECO:0000313" key="2">
    <source>
        <dbReference type="EMBL" id="HBU99916.1"/>
    </source>
</evidence>
<dbReference type="Pfam" id="PF13510">
    <property type="entry name" value="Fer2_4"/>
    <property type="match status" value="1"/>
</dbReference>
<feature type="non-terminal residue" evidence="2">
    <location>
        <position position="48"/>
    </location>
</feature>